<evidence type="ECO:0000256" key="4">
    <source>
        <dbReference type="ARBA" id="ARBA00023329"/>
    </source>
</evidence>
<evidence type="ECO:0000256" key="1">
    <source>
        <dbReference type="ARBA" id="ARBA00004132"/>
    </source>
</evidence>
<dbReference type="EMBL" id="PYDT01000002">
    <property type="protein sequence ID" value="THU70268.1"/>
    <property type="molecule type" value="Genomic_DNA"/>
</dbReference>
<dbReference type="GO" id="GO:0048268">
    <property type="term" value="P:clathrin coat assembly"/>
    <property type="evidence" value="ECO:0007669"/>
    <property type="project" value="InterPro"/>
</dbReference>
<dbReference type="Proteomes" id="UP000317650">
    <property type="component" value="Chromosome 8"/>
</dbReference>
<proteinExistence type="predicted"/>
<dbReference type="GO" id="GO:0005905">
    <property type="term" value="C:clathrin-coated pit"/>
    <property type="evidence" value="ECO:0007669"/>
    <property type="project" value="TreeGrafter"/>
</dbReference>
<dbReference type="GO" id="GO:0005794">
    <property type="term" value="C:Golgi apparatus"/>
    <property type="evidence" value="ECO:0007669"/>
    <property type="project" value="UniProtKB-SubCell"/>
</dbReference>
<dbReference type="GO" id="GO:0030136">
    <property type="term" value="C:clathrin-coated vesicle"/>
    <property type="evidence" value="ECO:0007669"/>
    <property type="project" value="UniProtKB-SubCell"/>
</dbReference>
<dbReference type="STRING" id="52838.A0A4S8K5Z2"/>
<dbReference type="PROSITE" id="PS50942">
    <property type="entry name" value="ENTH"/>
    <property type="match status" value="1"/>
</dbReference>
<evidence type="ECO:0000313" key="8">
    <source>
        <dbReference type="Proteomes" id="UP000317650"/>
    </source>
</evidence>
<feature type="domain" description="ENTH" evidence="6">
    <location>
        <begin position="35"/>
        <end position="165"/>
    </location>
</feature>
<comment type="subcellular location">
    <subcellularLocation>
        <location evidence="1">Cytoplasmic vesicle</location>
        <location evidence="1">Clathrin-coated vesicle</location>
    </subcellularLocation>
    <subcellularLocation>
        <location evidence="2">Golgi apparatus</location>
    </subcellularLocation>
</comment>
<accession>A0A4S8K5Z2</accession>
<keyword evidence="3" id="KW-0333">Golgi apparatus</keyword>
<organism evidence="7 8">
    <name type="scientific">Musa balbisiana</name>
    <name type="common">Banana</name>
    <dbReference type="NCBI Taxonomy" id="52838"/>
    <lineage>
        <taxon>Eukaryota</taxon>
        <taxon>Viridiplantae</taxon>
        <taxon>Streptophyta</taxon>
        <taxon>Embryophyta</taxon>
        <taxon>Tracheophyta</taxon>
        <taxon>Spermatophyta</taxon>
        <taxon>Magnoliopsida</taxon>
        <taxon>Liliopsida</taxon>
        <taxon>Zingiberales</taxon>
        <taxon>Musaceae</taxon>
        <taxon>Musa</taxon>
    </lineage>
</organism>
<dbReference type="InterPro" id="IPR008942">
    <property type="entry name" value="ENTH_VHS"/>
</dbReference>
<dbReference type="GO" id="GO:0000149">
    <property type="term" value="F:SNARE binding"/>
    <property type="evidence" value="ECO:0007669"/>
    <property type="project" value="TreeGrafter"/>
</dbReference>
<dbReference type="PANTHER" id="PTHR22951">
    <property type="entry name" value="CLATHRIN ASSEMBLY PROTEIN"/>
    <property type="match status" value="1"/>
</dbReference>
<reference evidence="7 8" key="1">
    <citation type="journal article" date="2019" name="Nat. Plants">
        <title>Genome sequencing of Musa balbisiana reveals subgenome evolution and function divergence in polyploid bananas.</title>
        <authorList>
            <person name="Yao X."/>
        </authorList>
    </citation>
    <scope>NUCLEOTIDE SEQUENCE [LARGE SCALE GENOMIC DNA]</scope>
    <source>
        <strain evidence="8">cv. DH-PKW</strain>
        <tissue evidence="7">Leaves</tissue>
    </source>
</reference>
<dbReference type="GO" id="GO:0032050">
    <property type="term" value="F:clathrin heavy chain binding"/>
    <property type="evidence" value="ECO:0007669"/>
    <property type="project" value="TreeGrafter"/>
</dbReference>
<dbReference type="SUPFAM" id="SSF48464">
    <property type="entry name" value="ENTH/VHS domain"/>
    <property type="match status" value="1"/>
</dbReference>
<dbReference type="InterPro" id="IPR045192">
    <property type="entry name" value="AP180-like"/>
</dbReference>
<protein>
    <recommendedName>
        <fullName evidence="6">ENTH domain-containing protein</fullName>
    </recommendedName>
</protein>
<keyword evidence="4" id="KW-0968">Cytoplasmic vesicle</keyword>
<dbReference type="Gene3D" id="1.25.40.90">
    <property type="match status" value="1"/>
</dbReference>
<evidence type="ECO:0000256" key="2">
    <source>
        <dbReference type="ARBA" id="ARBA00004555"/>
    </source>
</evidence>
<dbReference type="PANTHER" id="PTHR22951:SF19">
    <property type="entry name" value="OS08G0467300 PROTEIN"/>
    <property type="match status" value="1"/>
</dbReference>
<dbReference type="Pfam" id="PF07651">
    <property type="entry name" value="ANTH"/>
    <property type="match status" value="1"/>
</dbReference>
<dbReference type="Gene3D" id="1.20.58.150">
    <property type="entry name" value="ANTH domain"/>
    <property type="match status" value="1"/>
</dbReference>
<dbReference type="InterPro" id="IPR013809">
    <property type="entry name" value="ENTH"/>
</dbReference>
<keyword evidence="8" id="KW-1185">Reference proteome</keyword>
<evidence type="ECO:0000259" key="6">
    <source>
        <dbReference type="PROSITE" id="PS50942"/>
    </source>
</evidence>
<gene>
    <name evidence="7" type="ORF">C4D60_Mb08t23230</name>
</gene>
<dbReference type="InterPro" id="IPR011417">
    <property type="entry name" value="ANTH_dom"/>
</dbReference>
<evidence type="ECO:0000313" key="7">
    <source>
        <dbReference type="EMBL" id="THU70268.1"/>
    </source>
</evidence>
<sequence>MTSPREWWRRAAAAAKDKGSLCMTRMASVRHHHHCPRRGEREVDATVIRATSHDERTVDYKSAGRVFAWARAAPTSFLDPLMWSLAHRAARTHSWAVALKSLLLTHGLLLCSEDAPPSARLGRLPFDLSDFRDRSSSSGFSAFIRAYFRFLDHRSLFSAHNKPVIGATLTTSPAVKPGDEEDTESDADLAELERLQTLLDLLLQVRPYADGMGVGLVLEAMDCVMIEILEVYSSICNGVAHFLVDILGHDSSKPVHNRRSEARRRRGEIGMRVLRRASAQSSQLSAYLDLCRTLGVISPAEIPAVQSIPDEDVADLEQLLLCGVPKEEQEEKELGRAESRSGTVITERWVAFDEEEEGHSGNPILSQRPERSQPSSSWVPTEDTGRAGVPLWNTNLIELN</sequence>
<dbReference type="GO" id="GO:0005546">
    <property type="term" value="F:phosphatidylinositol-4,5-bisphosphate binding"/>
    <property type="evidence" value="ECO:0007669"/>
    <property type="project" value="TreeGrafter"/>
</dbReference>
<name>A0A4S8K5Z2_MUSBA</name>
<dbReference type="GO" id="GO:0072583">
    <property type="term" value="P:clathrin-dependent endocytosis"/>
    <property type="evidence" value="ECO:0007669"/>
    <property type="project" value="InterPro"/>
</dbReference>
<comment type="caution">
    <text evidence="7">The sequence shown here is derived from an EMBL/GenBank/DDBJ whole genome shotgun (WGS) entry which is preliminary data.</text>
</comment>
<evidence type="ECO:0000256" key="3">
    <source>
        <dbReference type="ARBA" id="ARBA00023034"/>
    </source>
</evidence>
<dbReference type="InterPro" id="IPR014712">
    <property type="entry name" value="ANTH_dom_sf"/>
</dbReference>
<evidence type="ECO:0000256" key="5">
    <source>
        <dbReference type="SAM" id="MobiDB-lite"/>
    </source>
</evidence>
<feature type="region of interest" description="Disordered" evidence="5">
    <location>
        <begin position="352"/>
        <end position="389"/>
    </location>
</feature>
<dbReference type="GO" id="GO:0005545">
    <property type="term" value="F:1-phosphatidylinositol binding"/>
    <property type="evidence" value="ECO:0007669"/>
    <property type="project" value="InterPro"/>
</dbReference>
<dbReference type="SMART" id="SM00273">
    <property type="entry name" value="ENTH"/>
    <property type="match status" value="1"/>
</dbReference>
<dbReference type="SUPFAM" id="SSF89009">
    <property type="entry name" value="GAT-like domain"/>
    <property type="match status" value="1"/>
</dbReference>
<dbReference type="AlphaFoldDB" id="A0A4S8K5Z2"/>
<dbReference type="GO" id="GO:0006900">
    <property type="term" value="P:vesicle budding from membrane"/>
    <property type="evidence" value="ECO:0007669"/>
    <property type="project" value="TreeGrafter"/>
</dbReference>